<gene>
    <name evidence="2" type="ORF">H4Q32_024507</name>
</gene>
<dbReference type="EMBL" id="JACTAM010000374">
    <property type="protein sequence ID" value="KAI2647396.1"/>
    <property type="molecule type" value="Genomic_DNA"/>
</dbReference>
<dbReference type="Proteomes" id="UP000830375">
    <property type="component" value="Unassembled WGS sequence"/>
</dbReference>
<sequence>MLSWKCQPLKRWTLNSKERRKKLISETHSYSCQRKKGDFDSTPNTPSKAPPPKKHAKGDATDDLTLSQRISELDDRLNDRDRYCRRWNLRLEGLTECAEDNVKAQVMEICKEVVVEEDRNFVASNVDIAHRVGRSYADSGKGKKPRPVIIRFTSRTARNLTWKGAKGNDFLKKNKMYFREDLTIKDRATRNLLWPSIDKARKEGKRAFFVGIKAIVDGKEIKS</sequence>
<feature type="region of interest" description="Disordered" evidence="1">
    <location>
        <begin position="25"/>
        <end position="63"/>
    </location>
</feature>
<dbReference type="Gene3D" id="3.30.70.1820">
    <property type="entry name" value="L1 transposable element, RRM domain"/>
    <property type="match status" value="1"/>
</dbReference>
<organism evidence="2 3">
    <name type="scientific">Labeo rohita</name>
    <name type="common">Indian major carp</name>
    <name type="synonym">Cyprinus rohita</name>
    <dbReference type="NCBI Taxonomy" id="84645"/>
    <lineage>
        <taxon>Eukaryota</taxon>
        <taxon>Metazoa</taxon>
        <taxon>Chordata</taxon>
        <taxon>Craniata</taxon>
        <taxon>Vertebrata</taxon>
        <taxon>Euteleostomi</taxon>
        <taxon>Actinopterygii</taxon>
        <taxon>Neopterygii</taxon>
        <taxon>Teleostei</taxon>
        <taxon>Ostariophysi</taxon>
        <taxon>Cypriniformes</taxon>
        <taxon>Cyprinidae</taxon>
        <taxon>Labeoninae</taxon>
        <taxon>Labeonini</taxon>
        <taxon>Labeo</taxon>
    </lineage>
</organism>
<comment type="caution">
    <text evidence="2">The sequence shown here is derived from an EMBL/GenBank/DDBJ whole genome shotgun (WGS) entry which is preliminary data.</text>
</comment>
<evidence type="ECO:0000313" key="2">
    <source>
        <dbReference type="EMBL" id="KAI2647396.1"/>
    </source>
</evidence>
<evidence type="ECO:0000256" key="1">
    <source>
        <dbReference type="SAM" id="MobiDB-lite"/>
    </source>
</evidence>
<keyword evidence="3" id="KW-1185">Reference proteome</keyword>
<name>A0ABQ8LCK8_LABRO</name>
<reference evidence="2 3" key="1">
    <citation type="submission" date="2022-01" db="EMBL/GenBank/DDBJ databases">
        <title>A high-quality chromosome-level genome assembly of rohu carp, Labeo rohita.</title>
        <authorList>
            <person name="Arick M.A. II"/>
            <person name="Hsu C.-Y."/>
            <person name="Magbanua Z."/>
            <person name="Pechanova O."/>
            <person name="Grover C."/>
            <person name="Miller E."/>
            <person name="Thrash A."/>
            <person name="Ezzel L."/>
            <person name="Alam S."/>
            <person name="Benzie J."/>
            <person name="Hamilton M."/>
            <person name="Karsi A."/>
            <person name="Lawrence M.L."/>
            <person name="Peterson D.G."/>
        </authorList>
    </citation>
    <scope>NUCLEOTIDE SEQUENCE [LARGE SCALE GENOMIC DNA]</scope>
    <source>
        <strain evidence="3">BAU-BD-2019</strain>
        <tissue evidence="2">Blood</tissue>
    </source>
</reference>
<proteinExistence type="predicted"/>
<evidence type="ECO:0000313" key="3">
    <source>
        <dbReference type="Proteomes" id="UP000830375"/>
    </source>
</evidence>
<protein>
    <submittedName>
        <fullName evidence="2">Orotidine 5'-phosphate decarboxylase</fullName>
    </submittedName>
</protein>
<accession>A0ABQ8LCK8</accession>